<dbReference type="AlphaFoldDB" id="K6ZEB6"/>
<name>K6ZEB6_9ALTE</name>
<evidence type="ECO:0000256" key="11">
    <source>
        <dbReference type="PROSITE-ProRule" id="PRU01360"/>
    </source>
</evidence>
<evidence type="ECO:0000256" key="6">
    <source>
        <dbReference type="ARBA" id="ARBA00023004"/>
    </source>
</evidence>
<dbReference type="OrthoDB" id="7051185at2"/>
<evidence type="ECO:0000256" key="5">
    <source>
        <dbReference type="ARBA" id="ARBA00022692"/>
    </source>
</evidence>
<evidence type="ECO:0000256" key="12">
    <source>
        <dbReference type="RuleBase" id="RU003357"/>
    </source>
</evidence>
<dbReference type="SUPFAM" id="SSF56935">
    <property type="entry name" value="Porins"/>
    <property type="match status" value="1"/>
</dbReference>
<feature type="signal peptide" evidence="13">
    <location>
        <begin position="1"/>
        <end position="24"/>
    </location>
</feature>
<evidence type="ECO:0000256" key="3">
    <source>
        <dbReference type="ARBA" id="ARBA00022452"/>
    </source>
</evidence>
<comment type="subcellular location">
    <subcellularLocation>
        <location evidence="1 11">Cell outer membrane</location>
        <topology evidence="1 11">Multi-pass membrane protein</topology>
    </subcellularLocation>
</comment>
<keyword evidence="4" id="KW-0410">Iron transport</keyword>
<evidence type="ECO:0000256" key="9">
    <source>
        <dbReference type="ARBA" id="ARBA00023136"/>
    </source>
</evidence>
<dbReference type="PANTHER" id="PTHR32552:SF81">
    <property type="entry name" value="TONB-DEPENDENT OUTER MEMBRANE RECEPTOR"/>
    <property type="match status" value="1"/>
</dbReference>
<dbReference type="Gene3D" id="2.40.170.20">
    <property type="entry name" value="TonB-dependent receptor, beta-barrel domain"/>
    <property type="match status" value="1"/>
</dbReference>
<keyword evidence="7" id="KW-0406">Ion transport</keyword>
<sequence length="767" mass="84567">MKLKKSSIYIALALGLTVVGQAHSQQEAQEEKKDKLFEVIEITATKRSESIQEVPVSVSALSGQQLDALGISDNAEITQQIPNFQVNAWSPQLTIFNLRGVSQNNFVDNLEAPIAVYQDESYIASMNAISGQMFDIERVEVLRGPQGTLFGRNATGGLVHYISRGASDEYTNGFVDVSVGSFNRQSVEGAIGGAISDNVRARFAFRHETADGYIEPMAGVPDVDQRAIGGADGYGLRGTIEVDFSDTLLGEFIIKYSKDDDVPTGGYVFENCDFDANELCPVDASGRAIVTGGVVSGDEHKHMNDTRGFLNREVTSLTAKLTKQFDEFELVSITNHLNMDKSYLEDGDAFNAPIVVFGQDTDFTQFSQELRMSGDTDRLKWQVGGYYMDIDMDTDALTIGAPNIDLSFGLFEAGIISAPTVFDDFPFDGRSDREYNLTVENVSVFGQIDYDLADDMMLTAGLRYSKDTKNINWVAFFSSDQQAERIPYAATESNLNVEAASIFNRFADDSIDYSDYAARLSLKKQFSDSTMGFVSWNRGIKGGNWTLSSGVSPERFRHEPEVLNSFEVGIKTELAKGTRLNATTYYYDYDDYQTFVAIPPGEVSPNPQIGNSDATAYGAELELISSLTDNFDMMLGLAFSNSEVEAIQAGASPVLNAEFPNAPSVSGNYLFRYYKELGENTVVFQFDGAYYGDQFLEVTNGPGTLQEAYNISNLSVTYETESWSFSVWSKNLFDERYKAYSLDLGALGATTYYAPPRTSGVSARYEF</sequence>
<reference evidence="17" key="1">
    <citation type="journal article" date="2014" name="Environ. Microbiol.">
        <title>Comparative genomics of the marine bacterial genus Glaciecola reveals the high degree of genomic diversity and genomic characteristic for cold adaptation.</title>
        <authorList>
            <person name="Qin Q.L."/>
            <person name="Xie B.B."/>
            <person name="Yu Y."/>
            <person name="Shu Y.L."/>
            <person name="Rong J.C."/>
            <person name="Zhang Y.J."/>
            <person name="Zhao D.L."/>
            <person name="Chen X.L."/>
            <person name="Zhang X.Y."/>
            <person name="Chen B."/>
            <person name="Zhou B.C."/>
            <person name="Zhang Y.Z."/>
        </authorList>
    </citation>
    <scope>NUCLEOTIDE SEQUENCE [LARGE SCALE GENOMIC DNA]</scope>
    <source>
        <strain evidence="17">ACAM 615</strain>
    </source>
</reference>
<feature type="domain" description="TonB-dependent receptor plug" evidence="15">
    <location>
        <begin position="51"/>
        <end position="157"/>
    </location>
</feature>
<evidence type="ECO:0000313" key="17">
    <source>
        <dbReference type="Proteomes" id="UP000006251"/>
    </source>
</evidence>
<keyword evidence="8 12" id="KW-0798">TonB box</keyword>
<evidence type="ECO:0000259" key="15">
    <source>
        <dbReference type="Pfam" id="PF07715"/>
    </source>
</evidence>
<keyword evidence="9 11" id="KW-0472">Membrane</keyword>
<dbReference type="InterPro" id="IPR036942">
    <property type="entry name" value="Beta-barrel_TonB_sf"/>
</dbReference>
<dbReference type="InterPro" id="IPR012910">
    <property type="entry name" value="Plug_dom"/>
</dbReference>
<dbReference type="Pfam" id="PF00593">
    <property type="entry name" value="TonB_dep_Rec_b-barrel"/>
    <property type="match status" value="1"/>
</dbReference>
<protein>
    <recommendedName>
        <fullName evidence="18">TonB-dependent receptor</fullName>
    </recommendedName>
</protein>
<evidence type="ECO:0000313" key="16">
    <source>
        <dbReference type="EMBL" id="GAC27278.1"/>
    </source>
</evidence>
<evidence type="ECO:0000256" key="13">
    <source>
        <dbReference type="SAM" id="SignalP"/>
    </source>
</evidence>
<evidence type="ECO:0000256" key="8">
    <source>
        <dbReference type="ARBA" id="ARBA00023077"/>
    </source>
</evidence>
<dbReference type="PANTHER" id="PTHR32552">
    <property type="entry name" value="FERRICHROME IRON RECEPTOR-RELATED"/>
    <property type="match status" value="1"/>
</dbReference>
<dbReference type="Proteomes" id="UP000006251">
    <property type="component" value="Unassembled WGS sequence"/>
</dbReference>
<comment type="similarity">
    <text evidence="11 12">Belongs to the TonB-dependent receptor family.</text>
</comment>
<gene>
    <name evidence="16" type="ORF">GPAL_0398</name>
</gene>
<dbReference type="PROSITE" id="PS52016">
    <property type="entry name" value="TONB_DEPENDENT_REC_3"/>
    <property type="match status" value="1"/>
</dbReference>
<dbReference type="RefSeq" id="WP_006008687.1">
    <property type="nucleotide sequence ID" value="NZ_AUAV01000016.1"/>
</dbReference>
<keyword evidence="17" id="KW-1185">Reference proteome</keyword>
<keyword evidence="5 11" id="KW-0812">Transmembrane</keyword>
<dbReference type="EMBL" id="BAEQ01000009">
    <property type="protein sequence ID" value="GAC27278.1"/>
    <property type="molecule type" value="Genomic_DNA"/>
</dbReference>
<evidence type="ECO:0000256" key="2">
    <source>
        <dbReference type="ARBA" id="ARBA00022448"/>
    </source>
</evidence>
<evidence type="ECO:0000256" key="1">
    <source>
        <dbReference type="ARBA" id="ARBA00004571"/>
    </source>
</evidence>
<evidence type="ECO:0000259" key="14">
    <source>
        <dbReference type="Pfam" id="PF00593"/>
    </source>
</evidence>
<comment type="caution">
    <text evidence="16">The sequence shown here is derived from an EMBL/GenBank/DDBJ whole genome shotgun (WGS) entry which is preliminary data.</text>
</comment>
<keyword evidence="6" id="KW-0408">Iron</keyword>
<dbReference type="GO" id="GO:0009279">
    <property type="term" value="C:cell outer membrane"/>
    <property type="evidence" value="ECO:0007669"/>
    <property type="project" value="UniProtKB-SubCell"/>
</dbReference>
<evidence type="ECO:0000256" key="10">
    <source>
        <dbReference type="ARBA" id="ARBA00023237"/>
    </source>
</evidence>
<evidence type="ECO:0000256" key="7">
    <source>
        <dbReference type="ARBA" id="ARBA00023065"/>
    </source>
</evidence>
<dbReference type="InterPro" id="IPR000531">
    <property type="entry name" value="Beta-barrel_TonB"/>
</dbReference>
<feature type="chain" id="PRO_5005687071" description="TonB-dependent receptor" evidence="13">
    <location>
        <begin position="25"/>
        <end position="767"/>
    </location>
</feature>
<keyword evidence="3 11" id="KW-1134">Transmembrane beta strand</keyword>
<dbReference type="STRING" id="1121922.GCA_000428905_02970"/>
<proteinExistence type="inferred from homology"/>
<dbReference type="GO" id="GO:0006826">
    <property type="term" value="P:iron ion transport"/>
    <property type="evidence" value="ECO:0007669"/>
    <property type="project" value="UniProtKB-KW"/>
</dbReference>
<keyword evidence="2 11" id="KW-0813">Transport</keyword>
<evidence type="ECO:0000256" key="4">
    <source>
        <dbReference type="ARBA" id="ARBA00022496"/>
    </source>
</evidence>
<keyword evidence="13" id="KW-0732">Signal</keyword>
<keyword evidence="10 11" id="KW-0998">Cell outer membrane</keyword>
<feature type="domain" description="TonB-dependent receptor-like beta-barrel" evidence="14">
    <location>
        <begin position="307"/>
        <end position="732"/>
    </location>
</feature>
<dbReference type="InterPro" id="IPR039426">
    <property type="entry name" value="TonB-dep_rcpt-like"/>
</dbReference>
<evidence type="ECO:0008006" key="18">
    <source>
        <dbReference type="Google" id="ProtNLM"/>
    </source>
</evidence>
<organism evidence="16 17">
    <name type="scientific">Brumicola pallidula DSM 14239 = ACAM 615</name>
    <dbReference type="NCBI Taxonomy" id="1121922"/>
    <lineage>
        <taxon>Bacteria</taxon>
        <taxon>Pseudomonadati</taxon>
        <taxon>Pseudomonadota</taxon>
        <taxon>Gammaproteobacteria</taxon>
        <taxon>Alteromonadales</taxon>
        <taxon>Alteromonadaceae</taxon>
        <taxon>Brumicola</taxon>
    </lineage>
</organism>
<accession>K6ZEB6</accession>
<dbReference type="Pfam" id="PF07715">
    <property type="entry name" value="Plug"/>
    <property type="match status" value="1"/>
</dbReference>